<sequence length="103" mass="11344">MPCKHKFHSDCIDKWLGLHGSCPVCRYKMPVEEKKEGDEESRRGGGGGLRIHVFLARGRERREEDGDSDLNTESGQGGEESGGENPGSENGNDELPAQEMDID</sequence>
<comment type="caution">
    <text evidence="9">The sequence shown here is derived from an EMBL/GenBank/DDBJ whole genome shotgun (WGS) entry which is preliminary data.</text>
</comment>
<dbReference type="Pfam" id="PF13639">
    <property type="entry name" value="zf-RING_2"/>
    <property type="match status" value="1"/>
</dbReference>
<keyword evidence="10" id="KW-1185">Reference proteome</keyword>
<evidence type="ECO:0000313" key="9">
    <source>
        <dbReference type="EMBL" id="KAL2499932.1"/>
    </source>
</evidence>
<dbReference type="AlphaFoldDB" id="A0ABD1SGS5"/>
<feature type="region of interest" description="Disordered" evidence="7">
    <location>
        <begin position="30"/>
        <end position="103"/>
    </location>
</feature>
<evidence type="ECO:0000256" key="1">
    <source>
        <dbReference type="ARBA" id="ARBA00000900"/>
    </source>
</evidence>
<dbReference type="Gene3D" id="3.30.40.10">
    <property type="entry name" value="Zinc/RING finger domain, C3HC4 (zinc finger)"/>
    <property type="match status" value="1"/>
</dbReference>
<accession>A0ABD1SGS5</accession>
<evidence type="ECO:0000256" key="2">
    <source>
        <dbReference type="ARBA" id="ARBA00012483"/>
    </source>
</evidence>
<gene>
    <name evidence="9" type="ORF">Adt_25482</name>
</gene>
<feature type="domain" description="RING-type" evidence="8">
    <location>
        <begin position="1"/>
        <end position="26"/>
    </location>
</feature>
<feature type="compositionally biased region" description="Basic and acidic residues" evidence="7">
    <location>
        <begin position="30"/>
        <end position="43"/>
    </location>
</feature>
<evidence type="ECO:0000259" key="8">
    <source>
        <dbReference type="PROSITE" id="PS50089"/>
    </source>
</evidence>
<dbReference type="InterPro" id="IPR001841">
    <property type="entry name" value="Znf_RING"/>
</dbReference>
<comment type="catalytic activity">
    <reaction evidence="1">
        <text>S-ubiquitinyl-[E2 ubiquitin-conjugating enzyme]-L-cysteine + [acceptor protein]-L-lysine = [E2 ubiquitin-conjugating enzyme]-L-cysteine + N(6)-ubiquitinyl-[acceptor protein]-L-lysine.</text>
        <dbReference type="EC" id="2.3.2.27"/>
    </reaction>
</comment>
<dbReference type="PANTHER" id="PTHR15710">
    <property type="entry name" value="E3 UBIQUITIN-PROTEIN LIGASE PRAJA"/>
    <property type="match status" value="1"/>
</dbReference>
<dbReference type="PANTHER" id="PTHR15710:SF132">
    <property type="entry name" value="E3 UBIQUITIN-PROTEIN LIGASE MPSR1"/>
    <property type="match status" value="1"/>
</dbReference>
<evidence type="ECO:0000256" key="3">
    <source>
        <dbReference type="ARBA" id="ARBA00022723"/>
    </source>
</evidence>
<protein>
    <recommendedName>
        <fullName evidence="2">RING-type E3 ubiquitin transferase</fullName>
        <ecNumber evidence="2">2.3.2.27</ecNumber>
    </recommendedName>
</protein>
<evidence type="ECO:0000313" key="10">
    <source>
        <dbReference type="Proteomes" id="UP001604336"/>
    </source>
</evidence>
<dbReference type="Proteomes" id="UP001604336">
    <property type="component" value="Unassembled WGS sequence"/>
</dbReference>
<keyword evidence="5" id="KW-0862">Zinc</keyword>
<evidence type="ECO:0000256" key="4">
    <source>
        <dbReference type="ARBA" id="ARBA00022771"/>
    </source>
</evidence>
<keyword evidence="3" id="KW-0479">Metal-binding</keyword>
<dbReference type="EMBL" id="JBFOLK010000007">
    <property type="protein sequence ID" value="KAL2499932.1"/>
    <property type="molecule type" value="Genomic_DNA"/>
</dbReference>
<dbReference type="GO" id="GO:0061630">
    <property type="term" value="F:ubiquitin protein ligase activity"/>
    <property type="evidence" value="ECO:0007669"/>
    <property type="project" value="UniProtKB-EC"/>
</dbReference>
<dbReference type="SUPFAM" id="SSF57850">
    <property type="entry name" value="RING/U-box"/>
    <property type="match status" value="1"/>
</dbReference>
<dbReference type="PROSITE" id="PS50089">
    <property type="entry name" value="ZF_RING_2"/>
    <property type="match status" value="1"/>
</dbReference>
<organism evidence="9 10">
    <name type="scientific">Abeliophyllum distichum</name>
    <dbReference type="NCBI Taxonomy" id="126358"/>
    <lineage>
        <taxon>Eukaryota</taxon>
        <taxon>Viridiplantae</taxon>
        <taxon>Streptophyta</taxon>
        <taxon>Embryophyta</taxon>
        <taxon>Tracheophyta</taxon>
        <taxon>Spermatophyta</taxon>
        <taxon>Magnoliopsida</taxon>
        <taxon>eudicotyledons</taxon>
        <taxon>Gunneridae</taxon>
        <taxon>Pentapetalae</taxon>
        <taxon>asterids</taxon>
        <taxon>lamiids</taxon>
        <taxon>Lamiales</taxon>
        <taxon>Oleaceae</taxon>
        <taxon>Forsythieae</taxon>
        <taxon>Abeliophyllum</taxon>
    </lineage>
</organism>
<reference evidence="10" key="1">
    <citation type="submission" date="2024-07" db="EMBL/GenBank/DDBJ databases">
        <title>Two chromosome-level genome assemblies of Korean endemic species Abeliophyllum distichum and Forsythia ovata (Oleaceae).</title>
        <authorList>
            <person name="Jang H."/>
        </authorList>
    </citation>
    <scope>NUCLEOTIDE SEQUENCE [LARGE SCALE GENOMIC DNA]</scope>
</reference>
<name>A0ABD1SGS5_9LAMI</name>
<proteinExistence type="predicted"/>
<dbReference type="GO" id="GO:0008270">
    <property type="term" value="F:zinc ion binding"/>
    <property type="evidence" value="ECO:0007669"/>
    <property type="project" value="UniProtKB-KW"/>
</dbReference>
<dbReference type="EC" id="2.3.2.27" evidence="2"/>
<dbReference type="InterPro" id="IPR013083">
    <property type="entry name" value="Znf_RING/FYVE/PHD"/>
</dbReference>
<evidence type="ECO:0000256" key="5">
    <source>
        <dbReference type="ARBA" id="ARBA00022833"/>
    </source>
</evidence>
<keyword evidence="4 6" id="KW-0863">Zinc-finger</keyword>
<evidence type="ECO:0000256" key="6">
    <source>
        <dbReference type="PROSITE-ProRule" id="PRU00175"/>
    </source>
</evidence>
<evidence type="ECO:0000256" key="7">
    <source>
        <dbReference type="SAM" id="MobiDB-lite"/>
    </source>
</evidence>